<evidence type="ECO:0000256" key="3">
    <source>
        <dbReference type="ARBA" id="ARBA00022801"/>
    </source>
</evidence>
<evidence type="ECO:0000313" key="9">
    <source>
        <dbReference type="Proteomes" id="UP001307889"/>
    </source>
</evidence>
<name>A0ABN7AC98_9HEMI</name>
<dbReference type="EC" id="3.6.1.7" evidence="2"/>
<protein>
    <recommendedName>
        <fullName evidence="2">acylphosphatase</fullName>
        <ecNumber evidence="2">3.6.1.7</ecNumber>
    </recommendedName>
</protein>
<dbReference type="EMBL" id="AP028910">
    <property type="protein sequence ID" value="BES89921.1"/>
    <property type="molecule type" value="Genomic_DNA"/>
</dbReference>
<dbReference type="PROSITE" id="PS00150">
    <property type="entry name" value="ACYLPHOSPHATASE_1"/>
    <property type="match status" value="1"/>
</dbReference>
<accession>A0ABN7AC98</accession>
<dbReference type="PRINTS" id="PR00112">
    <property type="entry name" value="ACYLPHPHTASE"/>
</dbReference>
<feature type="domain" description="Acylphosphatase-like" evidence="7">
    <location>
        <begin position="22"/>
        <end position="111"/>
    </location>
</feature>
<dbReference type="InterPro" id="IPR001792">
    <property type="entry name" value="Acylphosphatase-like_dom"/>
</dbReference>
<gene>
    <name evidence="8" type="ORF">NTJ_02728</name>
</gene>
<keyword evidence="3" id="KW-0378">Hydrolase</keyword>
<dbReference type="InterPro" id="IPR036046">
    <property type="entry name" value="Acylphosphatase-like_dom_sf"/>
</dbReference>
<dbReference type="SUPFAM" id="SSF54975">
    <property type="entry name" value="Acylphosphatase/BLUF domain-like"/>
    <property type="match status" value="1"/>
</dbReference>
<dbReference type="PANTHER" id="PTHR10029">
    <property type="entry name" value="ACYLPHOSPHATASE"/>
    <property type="match status" value="1"/>
</dbReference>
<dbReference type="Gene3D" id="3.30.70.100">
    <property type="match status" value="1"/>
</dbReference>
<dbReference type="PROSITE" id="PS51160">
    <property type="entry name" value="ACYLPHOSPHATASE_3"/>
    <property type="match status" value="1"/>
</dbReference>
<sequence length="111" mass="12847">MDTISVPQTKPLDTIPLQRIASLRFEVSGRVQGVHFRRYMKFHAMKLDIRGYVSHSPTGSVVGVIQGSLESIIMMKRWLTEIGSPDSHIERVKFEEEEMIDEYSFDEFTVR</sequence>
<reference evidence="8 9" key="1">
    <citation type="submission" date="2023-09" db="EMBL/GenBank/DDBJ databases">
        <title>Nesidiocoris tenuis whole genome shotgun sequence.</title>
        <authorList>
            <person name="Shibata T."/>
            <person name="Shimoda M."/>
            <person name="Kobayashi T."/>
            <person name="Uehara T."/>
        </authorList>
    </citation>
    <scope>NUCLEOTIDE SEQUENCE [LARGE SCALE GENOMIC DNA]</scope>
    <source>
        <strain evidence="8 9">Japan</strain>
    </source>
</reference>
<evidence type="ECO:0000256" key="6">
    <source>
        <dbReference type="RuleBase" id="RU004168"/>
    </source>
</evidence>
<evidence type="ECO:0000259" key="7">
    <source>
        <dbReference type="PROSITE" id="PS51160"/>
    </source>
</evidence>
<dbReference type="InterPro" id="IPR017968">
    <property type="entry name" value="Acylphosphatase_CS"/>
</dbReference>
<evidence type="ECO:0000256" key="4">
    <source>
        <dbReference type="ARBA" id="ARBA00047645"/>
    </source>
</evidence>
<comment type="similarity">
    <text evidence="1 6">Belongs to the acylphosphatase family.</text>
</comment>
<dbReference type="InterPro" id="IPR020456">
    <property type="entry name" value="Acylphosphatase"/>
</dbReference>
<keyword evidence="9" id="KW-1185">Reference proteome</keyword>
<dbReference type="Proteomes" id="UP001307889">
    <property type="component" value="Chromosome 2"/>
</dbReference>
<comment type="catalytic activity">
    <reaction evidence="4">
        <text>an acyl phosphate + H2O = a carboxylate + phosphate + H(+)</text>
        <dbReference type="Rhea" id="RHEA:14965"/>
        <dbReference type="ChEBI" id="CHEBI:15377"/>
        <dbReference type="ChEBI" id="CHEBI:15378"/>
        <dbReference type="ChEBI" id="CHEBI:29067"/>
        <dbReference type="ChEBI" id="CHEBI:43474"/>
        <dbReference type="ChEBI" id="CHEBI:59918"/>
        <dbReference type="EC" id="3.6.1.7"/>
    </reaction>
</comment>
<evidence type="ECO:0000256" key="1">
    <source>
        <dbReference type="ARBA" id="ARBA00005614"/>
    </source>
</evidence>
<dbReference type="Pfam" id="PF00708">
    <property type="entry name" value="Acylphosphatase"/>
    <property type="match status" value="1"/>
</dbReference>
<proteinExistence type="inferred from homology"/>
<evidence type="ECO:0000256" key="5">
    <source>
        <dbReference type="PROSITE-ProRule" id="PRU00520"/>
    </source>
</evidence>
<dbReference type="PANTHER" id="PTHR10029:SF3">
    <property type="entry name" value="ACYLPHOSPHATASE-RELATED"/>
    <property type="match status" value="1"/>
</dbReference>
<evidence type="ECO:0000256" key="2">
    <source>
        <dbReference type="ARBA" id="ARBA00012150"/>
    </source>
</evidence>
<comment type="caution">
    <text evidence="5">Lacks conserved residue(s) required for the propagation of feature annotation.</text>
</comment>
<organism evidence="8 9">
    <name type="scientific">Nesidiocoris tenuis</name>
    <dbReference type="NCBI Taxonomy" id="355587"/>
    <lineage>
        <taxon>Eukaryota</taxon>
        <taxon>Metazoa</taxon>
        <taxon>Ecdysozoa</taxon>
        <taxon>Arthropoda</taxon>
        <taxon>Hexapoda</taxon>
        <taxon>Insecta</taxon>
        <taxon>Pterygota</taxon>
        <taxon>Neoptera</taxon>
        <taxon>Paraneoptera</taxon>
        <taxon>Hemiptera</taxon>
        <taxon>Heteroptera</taxon>
        <taxon>Panheteroptera</taxon>
        <taxon>Cimicomorpha</taxon>
        <taxon>Miridae</taxon>
        <taxon>Dicyphina</taxon>
        <taxon>Nesidiocoris</taxon>
    </lineage>
</organism>
<evidence type="ECO:0000313" key="8">
    <source>
        <dbReference type="EMBL" id="BES89921.1"/>
    </source>
</evidence>